<dbReference type="EC" id="3.4.-.-" evidence="10"/>
<keyword evidence="11" id="KW-1185">Reference proteome</keyword>
<keyword evidence="3 5" id="KW-0378">Hydrolase</keyword>
<dbReference type="CDD" id="cd04077">
    <property type="entry name" value="Peptidases_S8_PCSK9_ProteinaseK_like"/>
    <property type="match status" value="1"/>
</dbReference>
<dbReference type="InterPro" id="IPR022398">
    <property type="entry name" value="Peptidase_S8_His-AS"/>
</dbReference>
<dbReference type="Proteomes" id="UP001596203">
    <property type="component" value="Unassembled WGS sequence"/>
</dbReference>
<dbReference type="PROSITE" id="PS51892">
    <property type="entry name" value="SUBTILASE"/>
    <property type="match status" value="1"/>
</dbReference>
<dbReference type="InterPro" id="IPR000209">
    <property type="entry name" value="Peptidase_S8/S53_dom"/>
</dbReference>
<dbReference type="InterPro" id="IPR034193">
    <property type="entry name" value="PCSK9_ProteinaseK-like"/>
</dbReference>
<evidence type="ECO:0000259" key="8">
    <source>
        <dbReference type="Pfam" id="PF00082"/>
    </source>
</evidence>
<dbReference type="PRINTS" id="PR00723">
    <property type="entry name" value="SUBTILISIN"/>
</dbReference>
<evidence type="ECO:0000313" key="11">
    <source>
        <dbReference type="Proteomes" id="UP001596203"/>
    </source>
</evidence>
<dbReference type="SUPFAM" id="SSF52743">
    <property type="entry name" value="Subtilisin-like"/>
    <property type="match status" value="1"/>
</dbReference>
<protein>
    <submittedName>
        <fullName evidence="10">S8 family peptidase</fullName>
        <ecNumber evidence="10">3.4.-.-</ecNumber>
    </submittedName>
</protein>
<feature type="active site" description="Charge relay system" evidence="5">
    <location>
        <position position="378"/>
    </location>
</feature>
<evidence type="ECO:0000256" key="4">
    <source>
        <dbReference type="ARBA" id="ARBA00022825"/>
    </source>
</evidence>
<dbReference type="RefSeq" id="WP_377417700.1">
    <property type="nucleotide sequence ID" value="NZ_JBHSPR010000001.1"/>
</dbReference>
<comment type="similarity">
    <text evidence="1 5 6">Belongs to the peptidase S8 family.</text>
</comment>
<dbReference type="InterPro" id="IPR015500">
    <property type="entry name" value="Peptidase_S8_subtilisin-rel"/>
</dbReference>
<evidence type="ECO:0000256" key="2">
    <source>
        <dbReference type="ARBA" id="ARBA00022670"/>
    </source>
</evidence>
<keyword evidence="2 5" id="KW-0645">Protease</keyword>
<dbReference type="Pfam" id="PF00082">
    <property type="entry name" value="Peptidase_S8"/>
    <property type="match status" value="1"/>
</dbReference>
<dbReference type="PROSITE" id="PS00137">
    <property type="entry name" value="SUBTILASE_HIS"/>
    <property type="match status" value="1"/>
</dbReference>
<feature type="active site" description="Charge relay system" evidence="5">
    <location>
        <position position="222"/>
    </location>
</feature>
<dbReference type="InterPro" id="IPR023828">
    <property type="entry name" value="Peptidase_S8_Ser-AS"/>
</dbReference>
<evidence type="ECO:0000256" key="5">
    <source>
        <dbReference type="PROSITE-ProRule" id="PRU01240"/>
    </source>
</evidence>
<sequence>MDNRGRSGTSGVAVGLVVALVVGLGVGVAGPASAASNSEPNSASGAGAGSGAGGGGAVGSGTAGGIRSAGAPTAIPDSYLVVLKDTGAARAAVGQTARDFTRRYGGVVGHQYTSALRGFSVNGSAAVARKIAADPAVAYVEQNQVVTLDDTQPNPPSWGLDRIDQRDLPLSSSYTYPSNGGEGVHAYVVDTGIRMTHQDFGGRAVQGIDLVDGGAADDCNGHGTHVAGTIGGAAYGVAKESTLVAVRVFDCIGAGDLATVVAAVDWITANAVAPAVANLSLGYTATSDPGGTLENAIANSIDEGITYAVSAGNNSSDACAKTPARLPQAITVGASEEDDGTWPSTNQGPCVDLFAPGLNIVSAGHASDTQQFYRSGTSMASPHVAGAAALLLAVHPGWTPAQVRDELVETATPDRLDWIYENTANLLLYVG</sequence>
<dbReference type="PROSITE" id="PS00138">
    <property type="entry name" value="SUBTILASE_SER"/>
    <property type="match status" value="1"/>
</dbReference>
<dbReference type="Gene3D" id="3.30.70.80">
    <property type="entry name" value="Peptidase S8 propeptide/proteinase inhibitor I9"/>
    <property type="match status" value="1"/>
</dbReference>
<dbReference type="Gene3D" id="3.40.50.200">
    <property type="entry name" value="Peptidase S8/S53 domain"/>
    <property type="match status" value="1"/>
</dbReference>
<dbReference type="PROSITE" id="PS00136">
    <property type="entry name" value="SUBTILASE_ASP"/>
    <property type="match status" value="1"/>
</dbReference>
<feature type="region of interest" description="Disordered" evidence="7">
    <location>
        <begin position="33"/>
        <end position="54"/>
    </location>
</feature>
<evidence type="ECO:0000256" key="7">
    <source>
        <dbReference type="SAM" id="MobiDB-lite"/>
    </source>
</evidence>
<dbReference type="InterPro" id="IPR010259">
    <property type="entry name" value="S8pro/Inhibitor_I9"/>
</dbReference>
<feature type="domain" description="Peptidase S8/S53" evidence="8">
    <location>
        <begin position="183"/>
        <end position="412"/>
    </location>
</feature>
<dbReference type="InterPro" id="IPR050131">
    <property type="entry name" value="Peptidase_S8_subtilisin-like"/>
</dbReference>
<accession>A0ABW1K1E1</accession>
<name>A0ABW1K1E1_9ACTN</name>
<dbReference type="InterPro" id="IPR037045">
    <property type="entry name" value="S8pro/Inhibitor_I9_sf"/>
</dbReference>
<dbReference type="PANTHER" id="PTHR43806">
    <property type="entry name" value="PEPTIDASE S8"/>
    <property type="match status" value="1"/>
</dbReference>
<organism evidence="10 11">
    <name type="scientific">Plantactinospora solaniradicis</name>
    <dbReference type="NCBI Taxonomy" id="1723736"/>
    <lineage>
        <taxon>Bacteria</taxon>
        <taxon>Bacillati</taxon>
        <taxon>Actinomycetota</taxon>
        <taxon>Actinomycetes</taxon>
        <taxon>Micromonosporales</taxon>
        <taxon>Micromonosporaceae</taxon>
        <taxon>Plantactinospora</taxon>
    </lineage>
</organism>
<dbReference type="InterPro" id="IPR036852">
    <property type="entry name" value="Peptidase_S8/S53_dom_sf"/>
</dbReference>
<gene>
    <name evidence="10" type="ORF">ACFP2T_05100</name>
</gene>
<dbReference type="InterPro" id="IPR023827">
    <property type="entry name" value="Peptidase_S8_Asp-AS"/>
</dbReference>
<evidence type="ECO:0000256" key="6">
    <source>
        <dbReference type="RuleBase" id="RU003355"/>
    </source>
</evidence>
<dbReference type="GO" id="GO:0016787">
    <property type="term" value="F:hydrolase activity"/>
    <property type="evidence" value="ECO:0007669"/>
    <property type="project" value="UniProtKB-KW"/>
</dbReference>
<feature type="active site" description="Charge relay system" evidence="5">
    <location>
        <position position="190"/>
    </location>
</feature>
<evidence type="ECO:0000313" key="10">
    <source>
        <dbReference type="EMBL" id="MFC6015572.1"/>
    </source>
</evidence>
<dbReference type="EMBL" id="JBHSPR010000001">
    <property type="protein sequence ID" value="MFC6015572.1"/>
    <property type="molecule type" value="Genomic_DNA"/>
</dbReference>
<evidence type="ECO:0000259" key="9">
    <source>
        <dbReference type="Pfam" id="PF05922"/>
    </source>
</evidence>
<comment type="caution">
    <text evidence="10">The sequence shown here is derived from an EMBL/GenBank/DDBJ whole genome shotgun (WGS) entry which is preliminary data.</text>
</comment>
<proteinExistence type="inferred from homology"/>
<feature type="domain" description="Inhibitor I9" evidence="9">
    <location>
        <begin position="79"/>
        <end position="148"/>
    </location>
</feature>
<dbReference type="Pfam" id="PF05922">
    <property type="entry name" value="Inhibitor_I9"/>
    <property type="match status" value="1"/>
</dbReference>
<keyword evidence="4 5" id="KW-0720">Serine protease</keyword>
<dbReference type="PANTHER" id="PTHR43806:SF11">
    <property type="entry name" value="CEREVISIN-RELATED"/>
    <property type="match status" value="1"/>
</dbReference>
<dbReference type="SUPFAM" id="SSF54897">
    <property type="entry name" value="Protease propeptides/inhibitors"/>
    <property type="match status" value="1"/>
</dbReference>
<reference evidence="11" key="1">
    <citation type="journal article" date="2019" name="Int. J. Syst. Evol. Microbiol.">
        <title>The Global Catalogue of Microorganisms (GCM) 10K type strain sequencing project: providing services to taxonomists for standard genome sequencing and annotation.</title>
        <authorList>
            <consortium name="The Broad Institute Genomics Platform"/>
            <consortium name="The Broad Institute Genome Sequencing Center for Infectious Disease"/>
            <person name="Wu L."/>
            <person name="Ma J."/>
        </authorList>
    </citation>
    <scope>NUCLEOTIDE SEQUENCE [LARGE SCALE GENOMIC DNA]</scope>
    <source>
        <strain evidence="11">ZS-35-S2</strain>
    </source>
</reference>
<feature type="compositionally biased region" description="Low complexity" evidence="7">
    <location>
        <begin position="33"/>
        <end position="45"/>
    </location>
</feature>
<evidence type="ECO:0000256" key="3">
    <source>
        <dbReference type="ARBA" id="ARBA00022801"/>
    </source>
</evidence>
<evidence type="ECO:0000256" key="1">
    <source>
        <dbReference type="ARBA" id="ARBA00011073"/>
    </source>
</evidence>